<dbReference type="GO" id="GO:0005042">
    <property type="term" value="F:netrin receptor activity"/>
    <property type="evidence" value="ECO:0007669"/>
    <property type="project" value="InterPro"/>
</dbReference>
<dbReference type="InParanoid" id="A0A7M7HGD6"/>
<dbReference type="PROSITE" id="PS51145">
    <property type="entry name" value="ZU5"/>
    <property type="match status" value="1"/>
</dbReference>
<dbReference type="OrthoDB" id="10128886at2759"/>
<dbReference type="Gene3D" id="1.10.533.10">
    <property type="entry name" value="Death Domain, Fas"/>
    <property type="match status" value="1"/>
</dbReference>
<dbReference type="PROSITE" id="PS50017">
    <property type="entry name" value="DEATH_DOMAIN"/>
    <property type="match status" value="1"/>
</dbReference>
<feature type="region of interest" description="Disordered" evidence="1">
    <location>
        <begin position="297"/>
        <end position="328"/>
    </location>
</feature>
<reference evidence="5" key="1">
    <citation type="submission" date="2015-02" db="EMBL/GenBank/DDBJ databases">
        <title>Genome sequencing for Strongylocentrotus purpuratus.</title>
        <authorList>
            <person name="Murali S."/>
            <person name="Liu Y."/>
            <person name="Vee V."/>
            <person name="English A."/>
            <person name="Wang M."/>
            <person name="Skinner E."/>
            <person name="Han Y."/>
            <person name="Muzny D.M."/>
            <person name="Worley K.C."/>
            <person name="Gibbs R.A."/>
        </authorList>
    </citation>
    <scope>NUCLEOTIDE SEQUENCE</scope>
</reference>
<dbReference type="GO" id="GO:0016020">
    <property type="term" value="C:membrane"/>
    <property type="evidence" value="ECO:0007669"/>
    <property type="project" value="InterPro"/>
</dbReference>
<feature type="compositionally biased region" description="Low complexity" evidence="1">
    <location>
        <begin position="298"/>
        <end position="313"/>
    </location>
</feature>
<keyword evidence="5" id="KW-1185">Reference proteome</keyword>
<dbReference type="KEGG" id="spu:105443026"/>
<dbReference type="CDD" id="cd01670">
    <property type="entry name" value="Death"/>
    <property type="match status" value="1"/>
</dbReference>
<proteinExistence type="predicted"/>
<name>A0A7M7HGD6_STRPU</name>
<dbReference type="InterPro" id="IPR011029">
    <property type="entry name" value="DEATH-like_dom_sf"/>
</dbReference>
<reference evidence="4" key="2">
    <citation type="submission" date="2021-01" db="UniProtKB">
        <authorList>
            <consortium name="EnsemblMetazoa"/>
        </authorList>
    </citation>
    <scope>IDENTIFICATION</scope>
</reference>
<dbReference type="Proteomes" id="UP000007110">
    <property type="component" value="Unassembled WGS sequence"/>
</dbReference>
<dbReference type="GeneID" id="105443026"/>
<dbReference type="OMA" id="MECCKRI"/>
<dbReference type="RefSeq" id="XP_011674117.2">
    <property type="nucleotide sequence ID" value="XM_011675815.2"/>
</dbReference>
<feature type="domain" description="ZU5" evidence="3">
    <location>
        <begin position="1"/>
        <end position="146"/>
    </location>
</feature>
<dbReference type="PANTHER" id="PTHR12582:SF41">
    <property type="entry name" value="UNC5C-LIKE PROTEIN"/>
    <property type="match status" value="1"/>
</dbReference>
<evidence type="ECO:0000313" key="4">
    <source>
        <dbReference type="EnsemblMetazoa" id="XP_011674117"/>
    </source>
</evidence>
<organism evidence="4 5">
    <name type="scientific">Strongylocentrotus purpuratus</name>
    <name type="common">Purple sea urchin</name>
    <dbReference type="NCBI Taxonomy" id="7668"/>
    <lineage>
        <taxon>Eukaryota</taxon>
        <taxon>Metazoa</taxon>
        <taxon>Echinodermata</taxon>
        <taxon>Eleutherozoa</taxon>
        <taxon>Echinozoa</taxon>
        <taxon>Echinoidea</taxon>
        <taxon>Euechinoidea</taxon>
        <taxon>Echinacea</taxon>
        <taxon>Camarodonta</taxon>
        <taxon>Echinidea</taxon>
        <taxon>Strongylocentrotidae</taxon>
        <taxon>Strongylocentrotus</taxon>
    </lineage>
</organism>
<sequence length="418" mass="46921">MECCKRIGVEGGKLQLDSFGIELVIPPGAIGSEAPQDISLRVLTDIPNLGNNKEEMSVCFGVQCLAPDYLVLKLPVTYTIPHCAVITRYSSVEAVLYTGEGEYSPDAEVKEQIPLTQSGIPNCNIEKDILTLQMNHFSWAFIRFKLKNAFFKGKHMHCLPFAEKQLPEERTSVLLRAHLYDGMKGSKELVSQEEDIVGFVRIHPVAEVLINKAEVDVMMSCFIDGDSIGDATIKYDELWRGHHRMKSFVLDLTSQPDERIIVTLQVGQTGQSLEELRCIFKFTTPCRSTSLRTLCPEQLQGSSSSQTQQTSHQSTDETPENISGRKEDFDEKLATVARKIGRRDEIDNLGKALGFDPEDIQRYVDTNMKTSEVSFMGTLSMLRKWRKKQTKATECEALKRALKEAGQIRLADELFGTS</sequence>
<dbReference type="Pfam" id="PF00791">
    <property type="entry name" value="ZU5"/>
    <property type="match status" value="1"/>
</dbReference>
<evidence type="ECO:0000313" key="5">
    <source>
        <dbReference type="Proteomes" id="UP000007110"/>
    </source>
</evidence>
<dbReference type="InterPro" id="IPR000488">
    <property type="entry name" value="Death_dom"/>
</dbReference>
<dbReference type="SUPFAM" id="SSF47986">
    <property type="entry name" value="DEATH domain"/>
    <property type="match status" value="1"/>
</dbReference>
<evidence type="ECO:0000259" key="2">
    <source>
        <dbReference type="PROSITE" id="PS50017"/>
    </source>
</evidence>
<dbReference type="InterPro" id="IPR000906">
    <property type="entry name" value="ZU5_dom"/>
</dbReference>
<dbReference type="Gene3D" id="2.60.220.30">
    <property type="match status" value="1"/>
</dbReference>
<dbReference type="FunFam" id="1.10.533.10:FF:000080">
    <property type="entry name" value="Uncharacterized protein"/>
    <property type="match status" value="1"/>
</dbReference>
<evidence type="ECO:0000256" key="1">
    <source>
        <dbReference type="SAM" id="MobiDB-lite"/>
    </source>
</evidence>
<accession>A0A7M7HGD6</accession>
<protein>
    <recommendedName>
        <fullName evidence="6">Death domain-containing protein</fullName>
    </recommendedName>
</protein>
<dbReference type="PANTHER" id="PTHR12582">
    <property type="entry name" value="NETRIN RECEPTOR UNC5"/>
    <property type="match status" value="1"/>
</dbReference>
<dbReference type="EnsemblMetazoa" id="XM_011675815">
    <property type="protein sequence ID" value="XP_011674117"/>
    <property type="gene ID" value="LOC105443026"/>
</dbReference>
<evidence type="ECO:0008006" key="6">
    <source>
        <dbReference type="Google" id="ProtNLM"/>
    </source>
</evidence>
<dbReference type="AlphaFoldDB" id="A0A7M7HGD6"/>
<dbReference type="InterPro" id="IPR037936">
    <property type="entry name" value="UNC5A-D"/>
</dbReference>
<feature type="domain" description="Death" evidence="2">
    <location>
        <begin position="349"/>
        <end position="418"/>
    </location>
</feature>
<evidence type="ECO:0000259" key="3">
    <source>
        <dbReference type="PROSITE" id="PS51145"/>
    </source>
</evidence>